<evidence type="ECO:0000313" key="1">
    <source>
        <dbReference type="EMBL" id="QGM47582.1"/>
    </source>
</evidence>
<accession>A0A6B8KIT1</accession>
<dbReference type="Proteomes" id="UP000309061">
    <property type="component" value="Chromosome"/>
</dbReference>
<proteinExistence type="predicted"/>
<dbReference type="RefSeq" id="WP_136497183.1">
    <property type="nucleotide sequence ID" value="NZ_CP046052.1"/>
</dbReference>
<dbReference type="EMBL" id="CP046052">
    <property type="protein sequence ID" value="QGM47582.1"/>
    <property type="molecule type" value="Genomic_DNA"/>
</dbReference>
<protein>
    <submittedName>
        <fullName evidence="1">Uncharacterized protein</fullName>
    </submittedName>
</protein>
<dbReference type="AlphaFoldDB" id="A0A6B8KIT1"/>
<dbReference type="KEGG" id="mhey:H2LOC_018900"/>
<organism evidence="1 2">
    <name type="scientific">Methylocystis heyeri</name>
    <dbReference type="NCBI Taxonomy" id="391905"/>
    <lineage>
        <taxon>Bacteria</taxon>
        <taxon>Pseudomonadati</taxon>
        <taxon>Pseudomonadota</taxon>
        <taxon>Alphaproteobacteria</taxon>
        <taxon>Hyphomicrobiales</taxon>
        <taxon>Methylocystaceae</taxon>
        <taxon>Methylocystis</taxon>
    </lineage>
</organism>
<name>A0A6B8KIT1_9HYPH</name>
<sequence length="71" mass="7757">MAFVELVLTVCTLAHPVICDEKKLVLSSDTGSLHGCMLQAQPLIAQWSGEHPLLRVSRWRCVTPGAEGDKI</sequence>
<keyword evidence="2" id="KW-1185">Reference proteome</keyword>
<evidence type="ECO:0000313" key="2">
    <source>
        <dbReference type="Proteomes" id="UP000309061"/>
    </source>
</evidence>
<gene>
    <name evidence="1" type="ORF">H2LOC_018900</name>
</gene>
<dbReference type="OrthoDB" id="7363897at2"/>
<reference evidence="1 2" key="1">
    <citation type="submission" date="2019-11" db="EMBL/GenBank/DDBJ databases">
        <title>The genome sequence of Methylocystis heyeri.</title>
        <authorList>
            <person name="Oshkin I.Y."/>
            <person name="Miroshnikov K."/>
            <person name="Dedysh S.N."/>
        </authorList>
    </citation>
    <scope>NUCLEOTIDE SEQUENCE [LARGE SCALE GENOMIC DNA]</scope>
    <source>
        <strain evidence="1 2">H2</strain>
    </source>
</reference>